<dbReference type="InterPro" id="IPR002891">
    <property type="entry name" value="APS"/>
</dbReference>
<dbReference type="GO" id="GO:0004020">
    <property type="term" value="F:adenylylsulfate kinase activity"/>
    <property type="evidence" value="ECO:0007669"/>
    <property type="project" value="UniProtKB-UniRule"/>
</dbReference>
<comment type="similarity">
    <text evidence="4">In the N-terminal section; belongs to the TRAFAC class translation factor GTPase superfamily. Classic translation factor GTPase family. CysN/NodQ subfamily.</text>
</comment>
<dbReference type="EC" id="2.7.1.25" evidence="13"/>
<dbReference type="Pfam" id="PF22594">
    <property type="entry name" value="GTP-eEF1A_C"/>
    <property type="match status" value="1"/>
</dbReference>
<dbReference type="GO" id="GO:0000103">
    <property type="term" value="P:sulfate assimilation"/>
    <property type="evidence" value="ECO:0007669"/>
    <property type="project" value="UniProtKB-UniRule"/>
</dbReference>
<comment type="function">
    <text evidence="11">Proposed to provide activated sulfate for transfer to Nod factor. ATP sulfurylase may be the GTPase, regulating ATP sulfurylase activity.</text>
</comment>
<comment type="pathway">
    <text evidence="13">Sulfur metabolism; hydrogen sulfide biosynthesis; sulfite from sulfate: step 2/3.</text>
</comment>
<keyword evidence="7 13" id="KW-0547">Nucleotide-binding</keyword>
<organism evidence="15 16">
    <name type="scientific">Entomobacter blattae</name>
    <dbReference type="NCBI Taxonomy" id="2762277"/>
    <lineage>
        <taxon>Bacteria</taxon>
        <taxon>Pseudomonadati</taxon>
        <taxon>Pseudomonadota</taxon>
        <taxon>Alphaproteobacteria</taxon>
        <taxon>Acetobacterales</taxon>
        <taxon>Acetobacteraceae</taxon>
        <taxon>Entomobacter</taxon>
    </lineage>
</organism>
<feature type="active site" description="Phosphoserine intermediate" evidence="13">
    <location>
        <position position="531"/>
    </location>
</feature>
<dbReference type="SUPFAM" id="SSF52540">
    <property type="entry name" value="P-loop containing nucleoside triphosphate hydrolases"/>
    <property type="match status" value="2"/>
</dbReference>
<evidence type="ECO:0000256" key="5">
    <source>
        <dbReference type="ARBA" id="ARBA00011760"/>
    </source>
</evidence>
<evidence type="ECO:0000256" key="8">
    <source>
        <dbReference type="ARBA" id="ARBA00022840"/>
    </source>
</evidence>
<keyword evidence="8 13" id="KW-0067">ATP-binding</keyword>
<dbReference type="Pfam" id="PF01583">
    <property type="entry name" value="APS_kinase"/>
    <property type="match status" value="1"/>
</dbReference>
<comment type="similarity">
    <text evidence="3">In the C-terminal section; belongs to the APS kinase family.</text>
</comment>
<dbReference type="UniPathway" id="UPA00140">
    <property type="reaction ID" value="UER00205"/>
</dbReference>
<keyword evidence="10" id="KW-0511">Multifunctional enzyme</keyword>
<keyword evidence="16" id="KW-1185">Reference proteome</keyword>
<dbReference type="GO" id="GO:0005525">
    <property type="term" value="F:GTP binding"/>
    <property type="evidence" value="ECO:0007669"/>
    <property type="project" value="UniProtKB-KW"/>
</dbReference>
<comment type="function">
    <text evidence="2">APS kinase catalyzes the synthesis of activated sulfate.</text>
</comment>
<keyword evidence="13" id="KW-0597">Phosphoprotein</keyword>
<proteinExistence type="inferred from homology"/>
<dbReference type="SUPFAM" id="SSF50447">
    <property type="entry name" value="Translation proteins"/>
    <property type="match status" value="1"/>
</dbReference>
<dbReference type="InterPro" id="IPR000795">
    <property type="entry name" value="T_Tr_GTP-bd_dom"/>
</dbReference>
<dbReference type="PROSITE" id="PS00301">
    <property type="entry name" value="G_TR_1"/>
    <property type="match status" value="1"/>
</dbReference>
<comment type="catalytic activity">
    <reaction evidence="1 13">
        <text>adenosine 5'-phosphosulfate + ATP = 3'-phosphoadenylyl sulfate + ADP + H(+)</text>
        <dbReference type="Rhea" id="RHEA:24152"/>
        <dbReference type="ChEBI" id="CHEBI:15378"/>
        <dbReference type="ChEBI" id="CHEBI:30616"/>
        <dbReference type="ChEBI" id="CHEBI:58243"/>
        <dbReference type="ChEBI" id="CHEBI:58339"/>
        <dbReference type="ChEBI" id="CHEBI:456216"/>
        <dbReference type="EC" id="2.7.1.25"/>
    </reaction>
</comment>
<dbReference type="Pfam" id="PF00009">
    <property type="entry name" value="GTP_EFTU"/>
    <property type="match status" value="1"/>
</dbReference>
<evidence type="ECO:0000256" key="13">
    <source>
        <dbReference type="HAMAP-Rule" id="MF_00065"/>
    </source>
</evidence>
<evidence type="ECO:0000259" key="14">
    <source>
        <dbReference type="PROSITE" id="PS51722"/>
    </source>
</evidence>
<evidence type="ECO:0000256" key="11">
    <source>
        <dbReference type="ARBA" id="ARBA00024872"/>
    </source>
</evidence>
<keyword evidence="6 13" id="KW-0808">Transferase</keyword>
<dbReference type="CDD" id="cd02027">
    <property type="entry name" value="APSK"/>
    <property type="match status" value="1"/>
</dbReference>
<dbReference type="KEGG" id="ebla:JGUZn3_20090"/>
<protein>
    <recommendedName>
        <fullName evidence="13">Adenylyl-sulfate kinase</fullName>
        <ecNumber evidence="13">2.7.1.25</ecNumber>
    </recommendedName>
    <alternativeName>
        <fullName evidence="13">APS kinase</fullName>
    </alternativeName>
    <alternativeName>
        <fullName evidence="13">ATP adenosine-5'-phosphosulfate 3'-phosphotransferase</fullName>
    </alternativeName>
    <alternativeName>
        <fullName evidence="13">Adenosine-5'-phosphosulfate kinase</fullName>
    </alternativeName>
</protein>
<keyword evidence="13" id="KW-0418">Kinase</keyword>
<dbReference type="NCBIfam" id="NF003013">
    <property type="entry name" value="PRK03846.1"/>
    <property type="match status" value="1"/>
</dbReference>
<dbReference type="InterPro" id="IPR050100">
    <property type="entry name" value="TRAFAC_GTPase_members"/>
</dbReference>
<dbReference type="NCBIfam" id="TIGR00231">
    <property type="entry name" value="small_GTP"/>
    <property type="match status" value="1"/>
</dbReference>
<evidence type="ECO:0000256" key="1">
    <source>
        <dbReference type="ARBA" id="ARBA00001823"/>
    </source>
</evidence>
<dbReference type="InterPro" id="IPR005225">
    <property type="entry name" value="Small_GTP-bd"/>
</dbReference>
<dbReference type="InterPro" id="IPR031157">
    <property type="entry name" value="G_TR_CS"/>
</dbReference>
<dbReference type="PANTHER" id="PTHR23115">
    <property type="entry name" value="TRANSLATION FACTOR"/>
    <property type="match status" value="1"/>
</dbReference>
<dbReference type="AlphaFoldDB" id="A0A7H1NTV4"/>
<comment type="function">
    <text evidence="13">Catalyzes the synthesis of activated sulfate.</text>
</comment>
<dbReference type="SUPFAM" id="SSF50465">
    <property type="entry name" value="EF-Tu/eEF-1alpha/eIF2-gamma C-terminal domain"/>
    <property type="match status" value="1"/>
</dbReference>
<evidence type="ECO:0000256" key="9">
    <source>
        <dbReference type="ARBA" id="ARBA00023134"/>
    </source>
</evidence>
<comment type="catalytic activity">
    <reaction evidence="12">
        <text>sulfate + ATP + H(+) = adenosine 5'-phosphosulfate + diphosphate</text>
        <dbReference type="Rhea" id="RHEA:18133"/>
        <dbReference type="ChEBI" id="CHEBI:15378"/>
        <dbReference type="ChEBI" id="CHEBI:16189"/>
        <dbReference type="ChEBI" id="CHEBI:30616"/>
        <dbReference type="ChEBI" id="CHEBI:33019"/>
        <dbReference type="ChEBI" id="CHEBI:58243"/>
        <dbReference type="EC" id="2.7.7.4"/>
    </reaction>
</comment>
<evidence type="ECO:0000256" key="3">
    <source>
        <dbReference type="ARBA" id="ARBA00005438"/>
    </source>
</evidence>
<evidence type="ECO:0000256" key="7">
    <source>
        <dbReference type="ARBA" id="ARBA00022741"/>
    </source>
</evidence>
<dbReference type="Gene3D" id="3.40.50.300">
    <property type="entry name" value="P-loop containing nucleotide triphosphate hydrolases"/>
    <property type="match status" value="2"/>
</dbReference>
<dbReference type="PRINTS" id="PR00315">
    <property type="entry name" value="ELONGATNFCT"/>
</dbReference>
<name>A0A7H1NTV4_9PROT</name>
<dbReference type="Proteomes" id="UP000516349">
    <property type="component" value="Chromosome"/>
</dbReference>
<dbReference type="GO" id="GO:0070814">
    <property type="term" value="P:hydrogen sulfide biosynthetic process"/>
    <property type="evidence" value="ECO:0007669"/>
    <property type="project" value="UniProtKB-UniRule"/>
</dbReference>
<feature type="binding site" evidence="13">
    <location>
        <begin position="457"/>
        <end position="464"/>
    </location>
    <ligand>
        <name>ATP</name>
        <dbReference type="ChEBI" id="CHEBI:30616"/>
    </ligand>
</feature>
<dbReference type="Gene3D" id="2.40.30.10">
    <property type="entry name" value="Translation factors"/>
    <property type="match status" value="2"/>
</dbReference>
<dbReference type="GO" id="GO:0004781">
    <property type="term" value="F:sulfate adenylyltransferase (ATP) activity"/>
    <property type="evidence" value="ECO:0007669"/>
    <property type="project" value="UniProtKB-EC"/>
</dbReference>
<evidence type="ECO:0000256" key="10">
    <source>
        <dbReference type="ARBA" id="ARBA00023268"/>
    </source>
</evidence>
<dbReference type="CDD" id="cd03695">
    <property type="entry name" value="CysN_NodQ_II"/>
    <property type="match status" value="1"/>
</dbReference>
<evidence type="ECO:0000256" key="6">
    <source>
        <dbReference type="ARBA" id="ARBA00022679"/>
    </source>
</evidence>
<evidence type="ECO:0000256" key="4">
    <source>
        <dbReference type="ARBA" id="ARBA00007237"/>
    </source>
</evidence>
<gene>
    <name evidence="15" type="primary">cysNC</name>
    <name evidence="13" type="synonym">cysC</name>
    <name evidence="15" type="ORF">JGUZn3_20090</name>
</gene>
<keyword evidence="9" id="KW-0342">GTP-binding</keyword>
<dbReference type="GO" id="GO:0003924">
    <property type="term" value="F:GTPase activity"/>
    <property type="evidence" value="ECO:0007669"/>
    <property type="project" value="InterPro"/>
</dbReference>
<dbReference type="InterPro" id="IPR044138">
    <property type="entry name" value="CysN_II"/>
</dbReference>
<dbReference type="InterPro" id="IPR059117">
    <property type="entry name" value="APS_kinase_dom"/>
</dbReference>
<dbReference type="RefSeq" id="WP_203413397.1">
    <property type="nucleotide sequence ID" value="NZ_CP060244.1"/>
</dbReference>
<dbReference type="HAMAP" id="MF_00065">
    <property type="entry name" value="Adenylyl_sulf_kinase"/>
    <property type="match status" value="1"/>
</dbReference>
<evidence type="ECO:0000313" key="16">
    <source>
        <dbReference type="Proteomes" id="UP000516349"/>
    </source>
</evidence>
<dbReference type="NCBIfam" id="TIGR00455">
    <property type="entry name" value="apsK"/>
    <property type="match status" value="1"/>
</dbReference>
<comment type="similarity">
    <text evidence="13">Belongs to the APS kinase family.</text>
</comment>
<comment type="subunit">
    <text evidence="5">Sulfate-activating enzymes, NodP and NodQ, may be physically associated.</text>
</comment>
<accession>A0A7H1NTV4</accession>
<dbReference type="GO" id="GO:0005524">
    <property type="term" value="F:ATP binding"/>
    <property type="evidence" value="ECO:0007669"/>
    <property type="project" value="UniProtKB-UniRule"/>
</dbReference>
<evidence type="ECO:0000313" key="15">
    <source>
        <dbReference type="EMBL" id="QNT79214.1"/>
    </source>
</evidence>
<dbReference type="InterPro" id="IPR054696">
    <property type="entry name" value="GTP-eEF1A_C"/>
</dbReference>
<sequence>MSSPSIVPYLLPATPIVIVGHVDHGKSTFIGRLLYDTGSLPAEKIAQIKASSEKRGLKIEWSFLLDSLQIERDQGVTVDSTRIPFHLKNGREFVIVDAPGHRQFLRNMITGAADADAAILVVDASEGAKEQTRRHAMLLHLMGIRHVIVLLNKIDLLAFDEGKIRQAEKDIHSLLKRMEITPSLFVPVSARDGDNITVPSPNMAWYQGPTLVEALEKVPSPSSQAELPFRFPVQDVYRFDGTKRIVAGRLERGRIKVGDEVIIGVQGAKARIASIESWHTAPQISAVAGQSIAVVLEPDVIPERGDFLFPPQNPPLKAARIKSRLFWLRQEPLKVGESFLLRLATAEHHVTVASIDSVYDLETLTSASSTEVPPEGVAEITLAASENILFDAFSPGTTDGRGVLVDSFQRIVGGAPLIGPAELQKGEQAIHPASSIVSPHDRASRNGYKAGIFWLTGLSGSGKSTIARATEARLFQEGINTLLIDGDTLRSGLCSDLGFSEQDRAENIRRAAYVARLAAESGLVVIVSLISPLAVERAKAKQIGGEFFQDIYISTPLSVCEQRDPKGLYAQARSGKLKSFTGIDSPYEAPTSPSLTLSTDGHSAEENAQTLTDYIIGQILTKKQEGVG</sequence>
<reference evidence="15 16" key="1">
    <citation type="submission" date="2020-08" db="EMBL/GenBank/DDBJ databases">
        <title>Complete genome sequence of Entomobacter blattae G55GP.</title>
        <authorList>
            <person name="Poehlein A."/>
            <person name="Guzman J."/>
            <person name="Daniel R."/>
            <person name="Vilcinskas A."/>
        </authorList>
    </citation>
    <scope>NUCLEOTIDE SEQUENCE [LARGE SCALE GENOMIC DNA]</scope>
    <source>
        <strain evidence="15 16">G55GP</strain>
    </source>
</reference>
<feature type="domain" description="Tr-type G" evidence="14">
    <location>
        <begin position="11"/>
        <end position="222"/>
    </location>
</feature>
<dbReference type="PROSITE" id="PS51722">
    <property type="entry name" value="G_TR_2"/>
    <property type="match status" value="1"/>
</dbReference>
<dbReference type="EMBL" id="CP060244">
    <property type="protein sequence ID" value="QNT79214.1"/>
    <property type="molecule type" value="Genomic_DNA"/>
</dbReference>
<dbReference type="InterPro" id="IPR009000">
    <property type="entry name" value="Transl_B-barrel_sf"/>
</dbReference>
<dbReference type="InterPro" id="IPR009001">
    <property type="entry name" value="Transl_elong_EF1A/Init_IF2_C"/>
</dbReference>
<evidence type="ECO:0000256" key="2">
    <source>
        <dbReference type="ARBA" id="ARBA00002357"/>
    </source>
</evidence>
<dbReference type="InterPro" id="IPR027417">
    <property type="entry name" value="P-loop_NTPase"/>
</dbReference>
<evidence type="ECO:0000256" key="12">
    <source>
        <dbReference type="ARBA" id="ARBA00049370"/>
    </source>
</evidence>